<feature type="domain" description="3-keto-alpha-glucoside-1,2-lyase/3-keto-2-hydroxy-glucal hydratase" evidence="2">
    <location>
        <begin position="38"/>
        <end position="215"/>
    </location>
</feature>
<evidence type="ECO:0000313" key="3">
    <source>
        <dbReference type="EMBL" id="QDU44454.1"/>
    </source>
</evidence>
<dbReference type="KEGG" id="sdyn:Mal52_29360"/>
<keyword evidence="1" id="KW-0732">Signal</keyword>
<feature type="signal peptide" evidence="1">
    <location>
        <begin position="1"/>
        <end position="25"/>
    </location>
</feature>
<accession>A0A517ZPP7</accession>
<reference evidence="3 4" key="1">
    <citation type="submission" date="2019-02" db="EMBL/GenBank/DDBJ databases">
        <title>Deep-cultivation of Planctomycetes and their phenomic and genomic characterization uncovers novel biology.</title>
        <authorList>
            <person name="Wiegand S."/>
            <person name="Jogler M."/>
            <person name="Boedeker C."/>
            <person name="Pinto D."/>
            <person name="Vollmers J."/>
            <person name="Rivas-Marin E."/>
            <person name="Kohn T."/>
            <person name="Peeters S.H."/>
            <person name="Heuer A."/>
            <person name="Rast P."/>
            <person name="Oberbeckmann S."/>
            <person name="Bunk B."/>
            <person name="Jeske O."/>
            <person name="Meyerdierks A."/>
            <person name="Storesund J.E."/>
            <person name="Kallscheuer N."/>
            <person name="Luecker S."/>
            <person name="Lage O.M."/>
            <person name="Pohl T."/>
            <person name="Merkel B.J."/>
            <person name="Hornburger P."/>
            <person name="Mueller R.-W."/>
            <person name="Bruemmer F."/>
            <person name="Labrenz M."/>
            <person name="Spormann A.M."/>
            <person name="Op den Camp H."/>
            <person name="Overmann J."/>
            <person name="Amann R."/>
            <person name="Jetten M.S.M."/>
            <person name="Mascher T."/>
            <person name="Medema M.H."/>
            <person name="Devos D.P."/>
            <person name="Kaster A.-K."/>
            <person name="Ovreas L."/>
            <person name="Rohde M."/>
            <person name="Galperin M.Y."/>
            <person name="Jogler C."/>
        </authorList>
    </citation>
    <scope>NUCLEOTIDE SEQUENCE [LARGE SCALE GENOMIC DNA]</scope>
    <source>
        <strain evidence="3 4">Mal52</strain>
    </source>
</reference>
<evidence type="ECO:0000313" key="4">
    <source>
        <dbReference type="Proteomes" id="UP000319383"/>
    </source>
</evidence>
<feature type="chain" id="PRO_5021883766" description="3-keto-alpha-glucoside-1,2-lyase/3-keto-2-hydroxy-glucal hydratase domain-containing protein" evidence="1">
    <location>
        <begin position="26"/>
        <end position="221"/>
    </location>
</feature>
<dbReference type="GO" id="GO:0016787">
    <property type="term" value="F:hydrolase activity"/>
    <property type="evidence" value="ECO:0007669"/>
    <property type="project" value="InterPro"/>
</dbReference>
<gene>
    <name evidence="3" type="ORF">Mal52_29360</name>
</gene>
<dbReference type="EMBL" id="CP036276">
    <property type="protein sequence ID" value="QDU44454.1"/>
    <property type="molecule type" value="Genomic_DNA"/>
</dbReference>
<dbReference type="Gene3D" id="2.60.120.560">
    <property type="entry name" value="Exo-inulinase, domain 1"/>
    <property type="match status" value="1"/>
</dbReference>
<proteinExistence type="predicted"/>
<sequence precursor="true">MQRLFPWSLLCVCLIGLSGLVSVHAQDQPKKVGATEPGFQSIFNGKDLTGWEGNLKLWKVRNGMIVGDSPGIRQNEFLATKKQYGDFELRLEFKLHGGSGNSGVQFRTRRVPESSEVEGYQADIGENYWGCLYDEHRRRKVLAQAGPELKDVLKKDDWNEYVIRAQGDHIVLKINGVTTVDYHEKDPQIARSGIIAVQVHSGPPLRVDFRKLRIRELNKNK</sequence>
<dbReference type="InterPro" id="IPR010496">
    <property type="entry name" value="AL/BT2_dom"/>
</dbReference>
<dbReference type="Pfam" id="PF06439">
    <property type="entry name" value="3keto-disac_hyd"/>
    <property type="match status" value="1"/>
</dbReference>
<protein>
    <recommendedName>
        <fullName evidence="2">3-keto-alpha-glucoside-1,2-lyase/3-keto-2-hydroxy-glucal hydratase domain-containing protein</fullName>
    </recommendedName>
</protein>
<organism evidence="3 4">
    <name type="scientific">Symmachiella dynata</name>
    <dbReference type="NCBI Taxonomy" id="2527995"/>
    <lineage>
        <taxon>Bacteria</taxon>
        <taxon>Pseudomonadati</taxon>
        <taxon>Planctomycetota</taxon>
        <taxon>Planctomycetia</taxon>
        <taxon>Planctomycetales</taxon>
        <taxon>Planctomycetaceae</taxon>
        <taxon>Symmachiella</taxon>
    </lineage>
</organism>
<dbReference type="RefSeq" id="WP_145376813.1">
    <property type="nucleotide sequence ID" value="NZ_CP036276.1"/>
</dbReference>
<name>A0A517ZPP7_9PLAN</name>
<dbReference type="AlphaFoldDB" id="A0A517ZPP7"/>
<keyword evidence="4" id="KW-1185">Reference proteome</keyword>
<dbReference type="Proteomes" id="UP000319383">
    <property type="component" value="Chromosome"/>
</dbReference>
<evidence type="ECO:0000256" key="1">
    <source>
        <dbReference type="SAM" id="SignalP"/>
    </source>
</evidence>
<evidence type="ECO:0000259" key="2">
    <source>
        <dbReference type="Pfam" id="PF06439"/>
    </source>
</evidence>